<evidence type="ECO:0000256" key="5">
    <source>
        <dbReference type="ARBA" id="ARBA00023136"/>
    </source>
</evidence>
<organism evidence="8 9">
    <name type="scientific">Paramecium sonneborni</name>
    <dbReference type="NCBI Taxonomy" id="65129"/>
    <lineage>
        <taxon>Eukaryota</taxon>
        <taxon>Sar</taxon>
        <taxon>Alveolata</taxon>
        <taxon>Ciliophora</taxon>
        <taxon>Intramacronucleata</taxon>
        <taxon>Oligohymenophorea</taxon>
        <taxon>Peniculida</taxon>
        <taxon>Parameciidae</taxon>
        <taxon>Paramecium</taxon>
    </lineage>
</organism>
<dbReference type="Proteomes" id="UP000692954">
    <property type="component" value="Unassembled WGS sequence"/>
</dbReference>
<evidence type="ECO:0000313" key="9">
    <source>
        <dbReference type="Proteomes" id="UP000692954"/>
    </source>
</evidence>
<dbReference type="PROSITE" id="PS51837">
    <property type="entry name" value="LITAF"/>
    <property type="match status" value="1"/>
</dbReference>
<accession>A0A8S1R863</accession>
<keyword evidence="6" id="KW-1133">Transmembrane helix</keyword>
<evidence type="ECO:0000313" key="8">
    <source>
        <dbReference type="EMBL" id="CAD8124446.1"/>
    </source>
</evidence>
<dbReference type="PANTHER" id="PTHR23292">
    <property type="entry name" value="LIPOPOLYSACCHARIDE-INDUCED TUMOR NECROSIS FACTOR-ALPHA FACTOR"/>
    <property type="match status" value="1"/>
</dbReference>
<gene>
    <name evidence="8" type="ORF">PSON_ATCC_30995.1.T1510047</name>
</gene>
<feature type="domain" description="LITAF" evidence="7">
    <location>
        <begin position="47"/>
        <end position="133"/>
    </location>
</feature>
<proteinExistence type="inferred from homology"/>
<keyword evidence="6" id="KW-0812">Transmembrane</keyword>
<dbReference type="PANTHER" id="PTHR23292:SF6">
    <property type="entry name" value="FI16602P1-RELATED"/>
    <property type="match status" value="1"/>
</dbReference>
<dbReference type="InterPro" id="IPR006629">
    <property type="entry name" value="LITAF"/>
</dbReference>
<dbReference type="Pfam" id="PF10601">
    <property type="entry name" value="zf-LITAF-like"/>
    <property type="match status" value="1"/>
</dbReference>
<evidence type="ECO:0000256" key="1">
    <source>
        <dbReference type="ARBA" id="ARBA00004170"/>
    </source>
</evidence>
<reference evidence="8" key="1">
    <citation type="submission" date="2021-01" db="EMBL/GenBank/DDBJ databases">
        <authorList>
            <consortium name="Genoscope - CEA"/>
            <person name="William W."/>
        </authorList>
    </citation>
    <scope>NUCLEOTIDE SEQUENCE</scope>
</reference>
<dbReference type="GO" id="GO:0016020">
    <property type="term" value="C:membrane"/>
    <property type="evidence" value="ECO:0007669"/>
    <property type="project" value="UniProtKB-SubCell"/>
</dbReference>
<keyword evidence="5 6" id="KW-0472">Membrane</keyword>
<dbReference type="OrthoDB" id="4713066at2759"/>
<evidence type="ECO:0000256" key="4">
    <source>
        <dbReference type="ARBA" id="ARBA00022833"/>
    </source>
</evidence>
<dbReference type="InterPro" id="IPR037519">
    <property type="entry name" value="LITAF_fam"/>
</dbReference>
<keyword evidence="4" id="KW-0862">Zinc</keyword>
<evidence type="ECO:0000256" key="3">
    <source>
        <dbReference type="ARBA" id="ARBA00022723"/>
    </source>
</evidence>
<comment type="subcellular location">
    <subcellularLocation>
        <location evidence="1">Membrane</location>
        <topology evidence="1">Peripheral membrane protein</topology>
    </subcellularLocation>
</comment>
<name>A0A8S1R863_9CILI</name>
<evidence type="ECO:0000256" key="6">
    <source>
        <dbReference type="SAM" id="Phobius"/>
    </source>
</evidence>
<comment type="caution">
    <text evidence="8">The sequence shown here is derived from an EMBL/GenBank/DDBJ whole genome shotgun (WGS) entry which is preliminary data.</text>
</comment>
<keyword evidence="3" id="KW-0479">Metal-binding</keyword>
<comment type="similarity">
    <text evidence="2">Belongs to the CDIP1/LITAF family.</text>
</comment>
<dbReference type="GO" id="GO:0008270">
    <property type="term" value="F:zinc ion binding"/>
    <property type="evidence" value="ECO:0007669"/>
    <property type="project" value="TreeGrafter"/>
</dbReference>
<protein>
    <recommendedName>
        <fullName evidence="7">LITAF domain-containing protein</fullName>
    </recommendedName>
</protein>
<evidence type="ECO:0000256" key="2">
    <source>
        <dbReference type="ARBA" id="ARBA00005975"/>
    </source>
</evidence>
<dbReference type="EMBL" id="CAJJDN010000151">
    <property type="protein sequence ID" value="CAD8124446.1"/>
    <property type="molecule type" value="Genomic_DNA"/>
</dbReference>
<feature type="transmembrane region" description="Helical" evidence="6">
    <location>
        <begin position="83"/>
        <end position="102"/>
    </location>
</feature>
<evidence type="ECO:0000259" key="7">
    <source>
        <dbReference type="PROSITE" id="PS51837"/>
    </source>
</evidence>
<sequence>MQDIQKSDGDEIVFHITKNAEQYEPNIVLESLPNDKPVQNSIRFEDIKLVQSLQVSGDGHYQSVRIICPQCKMKINTIITRKVGLYTFIAGALLIFCSFGFICVSCTPCFIDDCKDVQHSCPNCNQFLGRTQFNIFDD</sequence>
<dbReference type="AlphaFoldDB" id="A0A8S1R863"/>
<keyword evidence="9" id="KW-1185">Reference proteome</keyword>
<dbReference type="SMART" id="SM00714">
    <property type="entry name" value="LITAF"/>
    <property type="match status" value="1"/>
</dbReference>